<feature type="compositionally biased region" description="Low complexity" evidence="1">
    <location>
        <begin position="782"/>
        <end position="801"/>
    </location>
</feature>
<comment type="caution">
    <text evidence="3">The sequence shown here is derived from an EMBL/GenBank/DDBJ whole genome shotgun (WGS) entry which is preliminary data.</text>
</comment>
<dbReference type="PANTHER" id="PTHR18063">
    <property type="entry name" value="NF-E2 INDUCIBLE PROTEIN"/>
    <property type="match status" value="1"/>
</dbReference>
<feature type="region of interest" description="Disordered" evidence="1">
    <location>
        <begin position="356"/>
        <end position="419"/>
    </location>
</feature>
<name>A0A9W9KQ67_9EURO</name>
<keyword evidence="4" id="KW-1185">Reference proteome</keyword>
<evidence type="ECO:0000259" key="2">
    <source>
        <dbReference type="Pfam" id="PF04424"/>
    </source>
</evidence>
<feature type="compositionally biased region" description="Polar residues" evidence="1">
    <location>
        <begin position="91"/>
        <end position="106"/>
    </location>
</feature>
<feature type="region of interest" description="Disordered" evidence="1">
    <location>
        <begin position="760"/>
        <end position="891"/>
    </location>
</feature>
<dbReference type="GO" id="GO:0071944">
    <property type="term" value="C:cell periphery"/>
    <property type="evidence" value="ECO:0007669"/>
    <property type="project" value="TreeGrafter"/>
</dbReference>
<feature type="compositionally biased region" description="Polar residues" evidence="1">
    <location>
        <begin position="256"/>
        <end position="265"/>
    </location>
</feature>
<feature type="compositionally biased region" description="Polar residues" evidence="1">
    <location>
        <begin position="716"/>
        <end position="744"/>
    </location>
</feature>
<feature type="region of interest" description="Disordered" evidence="1">
    <location>
        <begin position="701"/>
        <end position="744"/>
    </location>
</feature>
<proteinExistence type="predicted"/>
<dbReference type="PANTHER" id="PTHR18063:SF6">
    <property type="entry name" value="UBIQUITIN CARBOXYL-TERMINAL HYDROLASE"/>
    <property type="match status" value="1"/>
</dbReference>
<dbReference type="GO" id="GO:0004843">
    <property type="term" value="F:cysteine-type deubiquitinase activity"/>
    <property type="evidence" value="ECO:0007669"/>
    <property type="project" value="InterPro"/>
</dbReference>
<feature type="compositionally biased region" description="Polar residues" evidence="1">
    <location>
        <begin position="42"/>
        <end position="57"/>
    </location>
</feature>
<dbReference type="Proteomes" id="UP001149165">
    <property type="component" value="Unassembled WGS sequence"/>
</dbReference>
<evidence type="ECO:0000313" key="3">
    <source>
        <dbReference type="EMBL" id="KAJ5114195.1"/>
    </source>
</evidence>
<feature type="compositionally biased region" description="Low complexity" evidence="1">
    <location>
        <begin position="702"/>
        <end position="715"/>
    </location>
</feature>
<protein>
    <recommendedName>
        <fullName evidence="2">MINDY deubiquitinase domain-containing protein</fullName>
    </recommendedName>
</protein>
<feature type="compositionally biased region" description="Polar residues" evidence="1">
    <location>
        <begin position="379"/>
        <end position="397"/>
    </location>
</feature>
<feature type="compositionally biased region" description="Low complexity" evidence="1">
    <location>
        <begin position="24"/>
        <end position="37"/>
    </location>
</feature>
<dbReference type="AlphaFoldDB" id="A0A9W9KQ67"/>
<feature type="compositionally biased region" description="Pro residues" evidence="1">
    <location>
        <begin position="1"/>
        <end position="10"/>
    </location>
</feature>
<dbReference type="InterPro" id="IPR007518">
    <property type="entry name" value="MINDY"/>
</dbReference>
<dbReference type="Pfam" id="PF04424">
    <property type="entry name" value="MINDY_DUB"/>
    <property type="match status" value="1"/>
</dbReference>
<reference evidence="3" key="2">
    <citation type="journal article" date="2023" name="IMA Fungus">
        <title>Comparative genomic study of the Penicillium genus elucidates a diverse pangenome and 15 lateral gene transfer events.</title>
        <authorList>
            <person name="Petersen C."/>
            <person name="Sorensen T."/>
            <person name="Nielsen M.R."/>
            <person name="Sondergaard T.E."/>
            <person name="Sorensen J.L."/>
            <person name="Fitzpatrick D.A."/>
            <person name="Frisvad J.C."/>
            <person name="Nielsen K.L."/>
        </authorList>
    </citation>
    <scope>NUCLEOTIDE SEQUENCE</scope>
    <source>
        <strain evidence="3">IBT 30069</strain>
    </source>
</reference>
<reference evidence="3" key="1">
    <citation type="submission" date="2022-11" db="EMBL/GenBank/DDBJ databases">
        <authorList>
            <person name="Petersen C."/>
        </authorList>
    </citation>
    <scope>NUCLEOTIDE SEQUENCE</scope>
    <source>
        <strain evidence="3">IBT 30069</strain>
    </source>
</reference>
<dbReference type="GO" id="GO:0005829">
    <property type="term" value="C:cytosol"/>
    <property type="evidence" value="ECO:0007669"/>
    <property type="project" value="TreeGrafter"/>
</dbReference>
<dbReference type="GO" id="GO:1990380">
    <property type="term" value="F:K48-linked deubiquitinase activity"/>
    <property type="evidence" value="ECO:0007669"/>
    <property type="project" value="InterPro"/>
</dbReference>
<feature type="domain" description="MINDY deubiquitinase" evidence="2">
    <location>
        <begin position="417"/>
        <end position="696"/>
    </location>
</feature>
<dbReference type="InterPro" id="IPR033979">
    <property type="entry name" value="MINDY_domain"/>
</dbReference>
<feature type="compositionally biased region" description="Basic and acidic residues" evidence="1">
    <location>
        <begin position="881"/>
        <end position="891"/>
    </location>
</feature>
<accession>A0A9W9KQ67</accession>
<feature type="compositionally biased region" description="Polar residues" evidence="1">
    <location>
        <begin position="71"/>
        <end position="83"/>
    </location>
</feature>
<sequence length="891" mass="98708">MVLRKQPPPRLENLHKGHARPNLRSPTSPSATSPQSRRLNRPPSQDSIYSPDLNTSPAFDLMPLKEAQRSPMGSPTNQPPNSWSEDRESRSSNTRPNSETYIGSTVHTVLPGTVVSGLPKVVEHDPHPAPTKQQEARYEDQYISNEEVPVQLQSNNPFLQPRKPVPTHESIDPNGWDDRHSHATTSSEPLSQCTTSIRNASFPMTQKANSDTPVDGYIPMTARLSLLDPAEQQSPWADHDVAHSDTDRTGQIDAPRSQSPWGSQHSIKISASEDLYLQGIQSNPYAPAVVVQPSDSTNDPYGLYPSYSHGRLGSDAGAHTPSAFSSATSATSHELIDLDPSDHIGVETRPEQAATPGHVLHGLSGDSEHTPAEPHPQMATPTMPQESKNGPYNQTPYHTRAPLSPAEQAKQQEQRSETYSIRQINWKDRTGNMIQSPILVQNKNGPCPLLALINAMVLRADQTTQPPIVKALQTREQISLGLLIEALFEELITRLGPDDPFPDIEALSQFLTILHTGMNVNPRLTLETVDSLGSFLQTPDLQLYSTFGIPLIHGWLAPWPSPAHDAMTRVAQFHEDIQLLHFRKQEFEDQVMRDKPLSPEEEQKMADIQTIQYFVDVENKTQLSPFGLTQLSTKLDPGSVSIFFRNDHFSTLYKHPQSHQLYTLVTDAGYAGHAEVVWESLVDVTGFNSEFFAGDFRAVSHGPSGSDGSDGPAGPRTSSIPPHNSGNDSLAPANQSSGRLSPQEQADADYAYALALQFQEEEQRERQPSQQGSDTQPPLPARSPNSSNPRMSNPSPRASNNGHTVGIRPPREPHHDPDPDDPNAPPPPYEQAARRPQYNQPPSRFTEFPSEYSAHPGNRYHRNGRYPNQGSRPENRYPPNQRDRDRDCILM</sequence>
<feature type="region of interest" description="Disordered" evidence="1">
    <location>
        <begin position="156"/>
        <end position="191"/>
    </location>
</feature>
<evidence type="ECO:0000256" key="1">
    <source>
        <dbReference type="SAM" id="MobiDB-lite"/>
    </source>
</evidence>
<dbReference type="EMBL" id="JAPQKH010000002">
    <property type="protein sequence ID" value="KAJ5114195.1"/>
    <property type="molecule type" value="Genomic_DNA"/>
</dbReference>
<gene>
    <name evidence="3" type="ORF">N7456_002729</name>
</gene>
<feature type="region of interest" description="Disordered" evidence="1">
    <location>
        <begin position="240"/>
        <end position="265"/>
    </location>
</feature>
<feature type="compositionally biased region" description="Basic and acidic residues" evidence="1">
    <location>
        <begin position="240"/>
        <end position="250"/>
    </location>
</feature>
<organism evidence="3 4">
    <name type="scientific">Penicillium angulare</name>
    <dbReference type="NCBI Taxonomy" id="116970"/>
    <lineage>
        <taxon>Eukaryota</taxon>
        <taxon>Fungi</taxon>
        <taxon>Dikarya</taxon>
        <taxon>Ascomycota</taxon>
        <taxon>Pezizomycotina</taxon>
        <taxon>Eurotiomycetes</taxon>
        <taxon>Eurotiomycetidae</taxon>
        <taxon>Eurotiales</taxon>
        <taxon>Aspergillaceae</taxon>
        <taxon>Penicillium</taxon>
    </lineage>
</organism>
<dbReference type="GO" id="GO:0071108">
    <property type="term" value="P:protein K48-linked deubiquitination"/>
    <property type="evidence" value="ECO:0007669"/>
    <property type="project" value="TreeGrafter"/>
</dbReference>
<dbReference type="OrthoDB" id="10261212at2759"/>
<evidence type="ECO:0000313" key="4">
    <source>
        <dbReference type="Proteomes" id="UP001149165"/>
    </source>
</evidence>
<feature type="region of interest" description="Disordered" evidence="1">
    <location>
        <begin position="1"/>
        <end position="106"/>
    </location>
</feature>
<dbReference type="GO" id="GO:0016807">
    <property type="term" value="F:cysteine-type carboxypeptidase activity"/>
    <property type="evidence" value="ECO:0007669"/>
    <property type="project" value="TreeGrafter"/>
</dbReference>